<comment type="cofactor">
    <cofactor evidence="1">
        <name>Zn(2+)</name>
        <dbReference type="ChEBI" id="CHEBI:29105"/>
    </cofactor>
</comment>
<evidence type="ECO:0000256" key="3">
    <source>
        <dbReference type="ARBA" id="ARBA00022801"/>
    </source>
</evidence>
<dbReference type="InterPro" id="IPR001279">
    <property type="entry name" value="Metallo-B-lactamas"/>
</dbReference>
<keyword evidence="7" id="KW-1185">Reference proteome</keyword>
<dbReference type="GO" id="GO:0016787">
    <property type="term" value="F:hydrolase activity"/>
    <property type="evidence" value="ECO:0007669"/>
    <property type="project" value="UniProtKB-KW"/>
</dbReference>
<dbReference type="InterPro" id="IPR036866">
    <property type="entry name" value="RibonucZ/Hydroxyglut_hydro"/>
</dbReference>
<keyword evidence="4" id="KW-0862">Zinc</keyword>
<evidence type="ECO:0000256" key="1">
    <source>
        <dbReference type="ARBA" id="ARBA00001947"/>
    </source>
</evidence>
<evidence type="ECO:0000256" key="4">
    <source>
        <dbReference type="ARBA" id="ARBA00022833"/>
    </source>
</evidence>
<keyword evidence="3 6" id="KW-0378">Hydrolase</keyword>
<dbReference type="GO" id="GO:0046872">
    <property type="term" value="F:metal ion binding"/>
    <property type="evidence" value="ECO:0007669"/>
    <property type="project" value="UniProtKB-KW"/>
</dbReference>
<protein>
    <submittedName>
        <fullName evidence="6">MBL fold metallo-hydrolase</fullName>
    </submittedName>
</protein>
<evidence type="ECO:0000259" key="5">
    <source>
        <dbReference type="SMART" id="SM00849"/>
    </source>
</evidence>
<organism evidence="6 7">
    <name type="scientific">Aminipila luticellarii</name>
    <dbReference type="NCBI Taxonomy" id="2507160"/>
    <lineage>
        <taxon>Bacteria</taxon>
        <taxon>Bacillati</taxon>
        <taxon>Bacillota</taxon>
        <taxon>Clostridia</taxon>
        <taxon>Peptostreptococcales</taxon>
        <taxon>Anaerovoracaceae</taxon>
        <taxon>Aminipila</taxon>
    </lineage>
</organism>
<dbReference type="PANTHER" id="PTHR46233:SF3">
    <property type="entry name" value="HYDROXYACYLGLUTATHIONE HYDROLASE GLOC"/>
    <property type="match status" value="1"/>
</dbReference>
<dbReference type="AlphaFoldDB" id="A0A410PVA2"/>
<dbReference type="Proteomes" id="UP000287601">
    <property type="component" value="Chromosome"/>
</dbReference>
<evidence type="ECO:0000256" key="2">
    <source>
        <dbReference type="ARBA" id="ARBA00022723"/>
    </source>
</evidence>
<gene>
    <name evidence="6" type="ORF">EQM06_06320</name>
</gene>
<sequence length="206" mass="22364">MQINCIPSGALGANTYYVRDENTNKGFIVDPGGFSPRMADLIKKDGCDVQYVILTHGHGDHIGGVKEYLSLFPGAELVACIHEKDLLADSAFNMSEDCCGRKIELKADLWVEDKDTLEIGGMTLTFLHTPGHTPGGMCILVGNVLFSGDTLFQQSIGRTDFPGGSFPQLKNSIHTKLFTLPDDTVVYPGHMGSTNIGLEKRSNPFV</sequence>
<dbReference type="SUPFAM" id="SSF56281">
    <property type="entry name" value="Metallo-hydrolase/oxidoreductase"/>
    <property type="match status" value="1"/>
</dbReference>
<dbReference type="Pfam" id="PF00753">
    <property type="entry name" value="Lactamase_B"/>
    <property type="match status" value="1"/>
</dbReference>
<dbReference type="OrthoDB" id="9802248at2"/>
<accession>A0A410PVA2</accession>
<feature type="domain" description="Metallo-beta-lactamase" evidence="5">
    <location>
        <begin position="12"/>
        <end position="190"/>
    </location>
</feature>
<keyword evidence="2" id="KW-0479">Metal-binding</keyword>
<dbReference type="EMBL" id="CP035281">
    <property type="protein sequence ID" value="QAT42881.1"/>
    <property type="molecule type" value="Genomic_DNA"/>
</dbReference>
<evidence type="ECO:0000313" key="6">
    <source>
        <dbReference type="EMBL" id="QAT42881.1"/>
    </source>
</evidence>
<evidence type="ECO:0000313" key="7">
    <source>
        <dbReference type="Proteomes" id="UP000287601"/>
    </source>
</evidence>
<reference evidence="6 7" key="1">
    <citation type="submission" date="2019-01" db="EMBL/GenBank/DDBJ databases">
        <title>Draft genomes of a novel of Aminipila strains.</title>
        <authorList>
            <person name="Ma S."/>
        </authorList>
    </citation>
    <scope>NUCLEOTIDE SEQUENCE [LARGE SCALE GENOMIC DNA]</scope>
    <source>
        <strain evidence="7">JN-39</strain>
    </source>
</reference>
<dbReference type="InterPro" id="IPR051453">
    <property type="entry name" value="MBL_Glyoxalase_II"/>
</dbReference>
<proteinExistence type="predicted"/>
<dbReference type="RefSeq" id="WP_128745530.1">
    <property type="nucleotide sequence ID" value="NZ_CP035281.1"/>
</dbReference>
<dbReference type="PANTHER" id="PTHR46233">
    <property type="entry name" value="HYDROXYACYLGLUTATHIONE HYDROLASE GLOC"/>
    <property type="match status" value="1"/>
</dbReference>
<dbReference type="CDD" id="cd06262">
    <property type="entry name" value="metallo-hydrolase-like_MBL-fold"/>
    <property type="match status" value="1"/>
</dbReference>
<dbReference type="SMART" id="SM00849">
    <property type="entry name" value="Lactamase_B"/>
    <property type="match status" value="1"/>
</dbReference>
<dbReference type="KEGG" id="amij:EQM06_06320"/>
<dbReference type="Gene3D" id="3.60.15.10">
    <property type="entry name" value="Ribonuclease Z/Hydroxyacylglutathione hydrolase-like"/>
    <property type="match status" value="1"/>
</dbReference>
<name>A0A410PVA2_9FIRM</name>